<evidence type="ECO:0008006" key="3">
    <source>
        <dbReference type="Google" id="ProtNLM"/>
    </source>
</evidence>
<gene>
    <name evidence="1" type="ORF">JZ786_24450</name>
</gene>
<dbReference type="KEGG" id="afx:JZ786_24450"/>
<sequence>MKQEDNSATGEPKRVRTDDVAAEHKAAYLLLSNRHDASSEVMGAWLKRWRIEVLFHTVKQRT</sequence>
<protein>
    <recommendedName>
        <fullName evidence="3">Transposase IS4-like domain-containing protein</fullName>
    </recommendedName>
</protein>
<dbReference type="AlphaFoldDB" id="A0A9X7Z7R2"/>
<keyword evidence="2" id="KW-1185">Reference proteome</keyword>
<accession>A0A9X7Z7R2</accession>
<organism evidence="1 2">
    <name type="scientific">Alicyclobacillus mengziensis</name>
    <dbReference type="NCBI Taxonomy" id="2931921"/>
    <lineage>
        <taxon>Bacteria</taxon>
        <taxon>Bacillati</taxon>
        <taxon>Bacillota</taxon>
        <taxon>Bacilli</taxon>
        <taxon>Bacillales</taxon>
        <taxon>Alicyclobacillaceae</taxon>
        <taxon>Alicyclobacillus</taxon>
    </lineage>
</organism>
<proteinExistence type="predicted"/>
<dbReference type="RefSeq" id="WP_206656840.1">
    <property type="nucleotide sequence ID" value="NZ_CP071182.1"/>
</dbReference>
<evidence type="ECO:0000313" key="2">
    <source>
        <dbReference type="Proteomes" id="UP000663505"/>
    </source>
</evidence>
<dbReference type="Proteomes" id="UP000663505">
    <property type="component" value="Chromosome"/>
</dbReference>
<evidence type="ECO:0000313" key="1">
    <source>
        <dbReference type="EMBL" id="QSO47493.1"/>
    </source>
</evidence>
<reference evidence="1 2" key="1">
    <citation type="submission" date="2021-02" db="EMBL/GenBank/DDBJ databases">
        <title>Alicyclobacillus curvatus sp. nov. and Alicyclobacillus mengziensis sp. nov., two acidophilic bacteria isolated from acid mine drainage.</title>
        <authorList>
            <person name="Huang Y."/>
        </authorList>
    </citation>
    <scope>NUCLEOTIDE SEQUENCE [LARGE SCALE GENOMIC DNA]</scope>
    <source>
        <strain evidence="1 2">S30H14</strain>
    </source>
</reference>
<name>A0A9X7Z7R2_9BACL</name>
<dbReference type="EMBL" id="CP071182">
    <property type="protein sequence ID" value="QSO47493.1"/>
    <property type="molecule type" value="Genomic_DNA"/>
</dbReference>